<dbReference type="InParanoid" id="D2VKY9"/>
<name>D2VKY9_NAEGR</name>
<dbReference type="eggNOG" id="KOG0027">
    <property type="taxonomic scope" value="Eukaryota"/>
</dbReference>
<sequence length="164" mass="19168">MTSVVYCTDPKVIKSLCLKYDTSGRGVFGVSDLKKIMDDLGFNFCKEEIQALEMYLDKNSDGHVSFEEFEQYWIKIASTSELSILEKRIELLTQAADIFRKYDVDSNRVISLSEFEKFYRELYEQNKNASMKEVEEAMKSLDTNSDSVISFQEFIIWLNWLNLN</sequence>
<dbReference type="Proteomes" id="UP000006671">
    <property type="component" value="Unassembled WGS sequence"/>
</dbReference>
<keyword evidence="2" id="KW-0677">Repeat</keyword>
<dbReference type="EMBL" id="GG738879">
    <property type="protein sequence ID" value="EFC42527.1"/>
    <property type="molecule type" value="Genomic_DNA"/>
</dbReference>
<dbReference type="GeneID" id="8851748"/>
<feature type="domain" description="EF-hand" evidence="4">
    <location>
        <begin position="129"/>
        <end position="164"/>
    </location>
</feature>
<keyword evidence="6" id="KW-1185">Reference proteome</keyword>
<dbReference type="PANTHER" id="PTHR10891">
    <property type="entry name" value="EF-HAND CALCIUM-BINDING DOMAIN CONTAINING PROTEIN"/>
    <property type="match status" value="1"/>
</dbReference>
<dbReference type="AlphaFoldDB" id="D2VKY9"/>
<evidence type="ECO:0000256" key="1">
    <source>
        <dbReference type="ARBA" id="ARBA00022723"/>
    </source>
</evidence>
<dbReference type="Pfam" id="PF13499">
    <property type="entry name" value="EF-hand_7"/>
    <property type="match status" value="2"/>
</dbReference>
<dbReference type="InterPro" id="IPR011992">
    <property type="entry name" value="EF-hand-dom_pair"/>
</dbReference>
<evidence type="ECO:0000256" key="2">
    <source>
        <dbReference type="ARBA" id="ARBA00022737"/>
    </source>
</evidence>
<dbReference type="KEGG" id="ngr:NAEGRDRAFT_69599"/>
<dbReference type="InterPro" id="IPR039647">
    <property type="entry name" value="EF_hand_pair_protein_CML-like"/>
</dbReference>
<organism evidence="6">
    <name type="scientific">Naegleria gruberi</name>
    <name type="common">Amoeba</name>
    <dbReference type="NCBI Taxonomy" id="5762"/>
    <lineage>
        <taxon>Eukaryota</taxon>
        <taxon>Discoba</taxon>
        <taxon>Heterolobosea</taxon>
        <taxon>Tetramitia</taxon>
        <taxon>Eutetramitia</taxon>
        <taxon>Vahlkampfiidae</taxon>
        <taxon>Naegleria</taxon>
    </lineage>
</organism>
<dbReference type="OrthoDB" id="26525at2759"/>
<keyword evidence="1" id="KW-0479">Metal-binding</keyword>
<protein>
    <submittedName>
        <fullName evidence="5">Predicted protein</fullName>
    </submittedName>
</protein>
<dbReference type="Gene3D" id="1.10.238.10">
    <property type="entry name" value="EF-hand"/>
    <property type="match status" value="2"/>
</dbReference>
<dbReference type="PROSITE" id="PS50222">
    <property type="entry name" value="EF_HAND_2"/>
    <property type="match status" value="3"/>
</dbReference>
<evidence type="ECO:0000313" key="5">
    <source>
        <dbReference type="EMBL" id="EFC42527.1"/>
    </source>
</evidence>
<dbReference type="InterPro" id="IPR002048">
    <property type="entry name" value="EF_hand_dom"/>
</dbReference>
<dbReference type="InterPro" id="IPR018247">
    <property type="entry name" value="EF_Hand_1_Ca_BS"/>
</dbReference>
<gene>
    <name evidence="5" type="ORF">NAEGRDRAFT_69599</name>
</gene>
<reference evidence="5 6" key="1">
    <citation type="journal article" date="2010" name="Cell">
        <title>The genome of Naegleria gruberi illuminates early eukaryotic versatility.</title>
        <authorList>
            <person name="Fritz-Laylin L.K."/>
            <person name="Prochnik S.E."/>
            <person name="Ginger M.L."/>
            <person name="Dacks J.B."/>
            <person name="Carpenter M.L."/>
            <person name="Field M.C."/>
            <person name="Kuo A."/>
            <person name="Paredez A."/>
            <person name="Chapman J."/>
            <person name="Pham J."/>
            <person name="Shu S."/>
            <person name="Neupane R."/>
            <person name="Cipriano M."/>
            <person name="Mancuso J."/>
            <person name="Tu H."/>
            <person name="Salamov A."/>
            <person name="Lindquist E."/>
            <person name="Shapiro H."/>
            <person name="Lucas S."/>
            <person name="Grigoriev I.V."/>
            <person name="Cande W.Z."/>
            <person name="Fulton C."/>
            <person name="Rokhsar D.S."/>
            <person name="Dawson S.C."/>
        </authorList>
    </citation>
    <scope>NUCLEOTIDE SEQUENCE [LARGE SCALE GENOMIC DNA]</scope>
    <source>
        <strain evidence="5 6">NEG-M</strain>
    </source>
</reference>
<feature type="domain" description="EF-hand" evidence="4">
    <location>
        <begin position="90"/>
        <end position="125"/>
    </location>
</feature>
<dbReference type="RefSeq" id="XP_002675271.1">
    <property type="nucleotide sequence ID" value="XM_002675225.1"/>
</dbReference>
<evidence type="ECO:0000256" key="3">
    <source>
        <dbReference type="ARBA" id="ARBA00022837"/>
    </source>
</evidence>
<accession>D2VKY9</accession>
<dbReference type="VEuPathDB" id="AmoebaDB:NAEGRDRAFT_69599"/>
<evidence type="ECO:0000259" key="4">
    <source>
        <dbReference type="PROSITE" id="PS50222"/>
    </source>
</evidence>
<dbReference type="SMART" id="SM00054">
    <property type="entry name" value="EFh"/>
    <property type="match status" value="4"/>
</dbReference>
<dbReference type="SUPFAM" id="SSF47473">
    <property type="entry name" value="EF-hand"/>
    <property type="match status" value="1"/>
</dbReference>
<dbReference type="OMA" id="YCTDPKV"/>
<keyword evidence="3" id="KW-0106">Calcium</keyword>
<dbReference type="STRING" id="5762.D2VKY9"/>
<dbReference type="PROSITE" id="PS00018">
    <property type="entry name" value="EF_HAND_1"/>
    <property type="match status" value="2"/>
</dbReference>
<dbReference type="GO" id="GO:0005509">
    <property type="term" value="F:calcium ion binding"/>
    <property type="evidence" value="ECO:0007669"/>
    <property type="project" value="InterPro"/>
</dbReference>
<proteinExistence type="predicted"/>
<evidence type="ECO:0000313" key="6">
    <source>
        <dbReference type="Proteomes" id="UP000006671"/>
    </source>
</evidence>
<feature type="domain" description="EF-hand" evidence="4">
    <location>
        <begin position="44"/>
        <end position="79"/>
    </location>
</feature>